<accession>A0A1E2RW57</accession>
<dbReference type="AlphaFoldDB" id="A0A1E2RW57"/>
<dbReference type="OrthoDB" id="7363897at2"/>
<organism evidence="1 2">
    <name type="scientific">Methyloligella halotolerans</name>
    <dbReference type="NCBI Taxonomy" id="1177755"/>
    <lineage>
        <taxon>Bacteria</taxon>
        <taxon>Pseudomonadati</taxon>
        <taxon>Pseudomonadota</taxon>
        <taxon>Alphaproteobacteria</taxon>
        <taxon>Hyphomicrobiales</taxon>
        <taxon>Hyphomicrobiaceae</taxon>
        <taxon>Methyloligella</taxon>
    </lineage>
</organism>
<dbReference type="STRING" id="1177755.A7A08_02753"/>
<evidence type="ECO:0000313" key="1">
    <source>
        <dbReference type="EMBL" id="ODA66355.1"/>
    </source>
</evidence>
<dbReference type="Proteomes" id="UP000095087">
    <property type="component" value="Unassembled WGS sequence"/>
</dbReference>
<gene>
    <name evidence="1" type="ORF">A7A08_02753</name>
</gene>
<dbReference type="RefSeq" id="WP_069095919.1">
    <property type="nucleotide sequence ID" value="NZ_MASI01000008.1"/>
</dbReference>
<proteinExistence type="predicted"/>
<dbReference type="EMBL" id="MASI01000008">
    <property type="protein sequence ID" value="ODA66355.1"/>
    <property type="molecule type" value="Genomic_DNA"/>
</dbReference>
<protein>
    <submittedName>
        <fullName evidence="1">Uncharacterized protein</fullName>
    </submittedName>
</protein>
<comment type="caution">
    <text evidence="1">The sequence shown here is derived from an EMBL/GenBank/DDBJ whole genome shotgun (WGS) entry which is preliminary data.</text>
</comment>
<evidence type="ECO:0000313" key="2">
    <source>
        <dbReference type="Proteomes" id="UP000095087"/>
    </source>
</evidence>
<keyword evidence="2" id="KW-1185">Reference proteome</keyword>
<reference evidence="1 2" key="1">
    <citation type="submission" date="2016-07" db="EMBL/GenBank/DDBJ databases">
        <title>Draft genome sequence of Methyloligella halotolerans C2T (VKM B-2706T=CCUG 61687T=DSM 25045T), a halotolerant polyhydroxybutyrate accumulating methylotroph.</title>
        <authorList>
            <person name="Vasilenko O.V."/>
            <person name="Doronina N.V."/>
            <person name="Poroshina M.N."/>
            <person name="Tarlachkov S.V."/>
            <person name="Trotsenko Y.A."/>
        </authorList>
    </citation>
    <scope>NUCLEOTIDE SEQUENCE [LARGE SCALE GENOMIC DNA]</scope>
    <source>
        <strain evidence="1 2">VKM B-2706</strain>
    </source>
</reference>
<name>A0A1E2RW57_9HYPH</name>
<sequence length="61" mass="6727">MVELVFTACLLATAGDCQKVTIPMEKVESISECMKAAPDRIKEWQSDNEDKMVAGFSCKKA</sequence>